<dbReference type="AlphaFoldDB" id="A0A9Q0HTH5"/>
<dbReference type="SMART" id="SM00863">
    <property type="entry name" value="tRNA_SAD"/>
    <property type="match status" value="1"/>
</dbReference>
<dbReference type="GO" id="GO:0006435">
    <property type="term" value="P:threonyl-tRNA aminoacylation"/>
    <property type="evidence" value="ECO:0007669"/>
    <property type="project" value="InterPro"/>
</dbReference>
<feature type="domain" description="Aminoacyl-transfer RNA synthetases class-II family profile" evidence="12">
    <location>
        <begin position="357"/>
        <end position="623"/>
    </location>
</feature>
<evidence type="ECO:0000256" key="8">
    <source>
        <dbReference type="ARBA" id="ARBA00022917"/>
    </source>
</evidence>
<reference evidence="14" key="1">
    <citation type="journal article" date="2022" name="Cell">
        <title>Repeat-based holocentromeres influence genome architecture and karyotype evolution.</title>
        <authorList>
            <person name="Hofstatter P.G."/>
            <person name="Thangavel G."/>
            <person name="Lux T."/>
            <person name="Neumann P."/>
            <person name="Vondrak T."/>
            <person name="Novak P."/>
            <person name="Zhang M."/>
            <person name="Costa L."/>
            <person name="Castellani M."/>
            <person name="Scott A."/>
            <person name="Toegelov H."/>
            <person name="Fuchs J."/>
            <person name="Mata-Sucre Y."/>
            <person name="Dias Y."/>
            <person name="Vanzela A.L.L."/>
            <person name="Huettel B."/>
            <person name="Almeida C.C.S."/>
            <person name="Simkova H."/>
            <person name="Souza G."/>
            <person name="Pedrosa-Harand A."/>
            <person name="Macas J."/>
            <person name="Mayer K.F.X."/>
            <person name="Houben A."/>
            <person name="Marques A."/>
        </authorList>
    </citation>
    <scope>NUCLEOTIDE SEQUENCE</scope>
    <source>
        <strain evidence="14">RhyBre1mFocal</strain>
    </source>
</reference>
<evidence type="ECO:0000256" key="11">
    <source>
        <dbReference type="ARBA" id="ARBA00049515"/>
    </source>
</evidence>
<dbReference type="Pfam" id="PF00587">
    <property type="entry name" value="tRNA-synt_2b"/>
    <property type="match status" value="1"/>
</dbReference>
<dbReference type="SUPFAM" id="SSF81271">
    <property type="entry name" value="TGS-like"/>
    <property type="match status" value="1"/>
</dbReference>
<keyword evidence="6" id="KW-0547">Nucleotide-binding</keyword>
<comment type="caution">
    <text evidence="14">The sequence shown here is derived from an EMBL/GenBank/DDBJ whole genome shotgun (WGS) entry which is preliminary data.</text>
</comment>
<keyword evidence="9" id="KW-0030">Aminoacyl-tRNA synthetase</keyword>
<dbReference type="InterPro" id="IPR012947">
    <property type="entry name" value="tRNA_SAD"/>
</dbReference>
<evidence type="ECO:0000256" key="10">
    <source>
        <dbReference type="ARBA" id="ARBA00031900"/>
    </source>
</evidence>
<gene>
    <name evidence="14" type="ORF">LUZ63_006429</name>
</gene>
<dbReference type="NCBIfam" id="TIGR00418">
    <property type="entry name" value="thrS"/>
    <property type="match status" value="1"/>
</dbReference>
<dbReference type="InterPro" id="IPR004095">
    <property type="entry name" value="TGS"/>
</dbReference>
<keyword evidence="7" id="KW-0067">ATP-binding</keyword>
<evidence type="ECO:0000256" key="5">
    <source>
        <dbReference type="ARBA" id="ARBA00022598"/>
    </source>
</evidence>
<dbReference type="PRINTS" id="PR01047">
    <property type="entry name" value="TRNASYNTHTHR"/>
</dbReference>
<comment type="similarity">
    <text evidence="2">Belongs to the class-II aminoacyl-tRNA synthetase family.</text>
</comment>
<organism evidence="14 15">
    <name type="scientific">Rhynchospora breviuscula</name>
    <dbReference type="NCBI Taxonomy" id="2022672"/>
    <lineage>
        <taxon>Eukaryota</taxon>
        <taxon>Viridiplantae</taxon>
        <taxon>Streptophyta</taxon>
        <taxon>Embryophyta</taxon>
        <taxon>Tracheophyta</taxon>
        <taxon>Spermatophyta</taxon>
        <taxon>Magnoliopsida</taxon>
        <taxon>Liliopsida</taxon>
        <taxon>Poales</taxon>
        <taxon>Cyperaceae</taxon>
        <taxon>Cyperoideae</taxon>
        <taxon>Rhynchosporeae</taxon>
        <taxon>Rhynchospora</taxon>
    </lineage>
</organism>
<dbReference type="Proteomes" id="UP001151287">
    <property type="component" value="Unassembled WGS sequence"/>
</dbReference>
<evidence type="ECO:0000313" key="14">
    <source>
        <dbReference type="EMBL" id="KAJ1697917.1"/>
    </source>
</evidence>
<dbReference type="FunFam" id="3.30.930.10:FF:000009">
    <property type="entry name" value="Threonine--tRNA ligase 2, cytoplasmic"/>
    <property type="match status" value="1"/>
</dbReference>
<dbReference type="InterPro" id="IPR012675">
    <property type="entry name" value="Beta-grasp_dom_sf"/>
</dbReference>
<keyword evidence="8" id="KW-0648">Protein biosynthesis</keyword>
<dbReference type="GO" id="GO:0004829">
    <property type="term" value="F:threonine-tRNA ligase activity"/>
    <property type="evidence" value="ECO:0007669"/>
    <property type="project" value="UniProtKB-EC"/>
</dbReference>
<keyword evidence="4" id="KW-0963">Cytoplasm</keyword>
<dbReference type="FunFam" id="3.10.20.30:FF:000006">
    <property type="entry name" value="Threonine--tRNA ligase, cytoplasmic"/>
    <property type="match status" value="1"/>
</dbReference>
<dbReference type="Gene3D" id="3.40.50.800">
    <property type="entry name" value="Anticodon-binding domain"/>
    <property type="match status" value="1"/>
</dbReference>
<dbReference type="GO" id="GO:0005739">
    <property type="term" value="C:mitochondrion"/>
    <property type="evidence" value="ECO:0007669"/>
    <property type="project" value="TreeGrafter"/>
</dbReference>
<dbReference type="Gene3D" id="3.10.20.30">
    <property type="match status" value="1"/>
</dbReference>
<dbReference type="Pfam" id="PF02824">
    <property type="entry name" value="TGS"/>
    <property type="match status" value="1"/>
</dbReference>
<evidence type="ECO:0000256" key="6">
    <source>
        <dbReference type="ARBA" id="ARBA00022741"/>
    </source>
</evidence>
<dbReference type="InterPro" id="IPR033728">
    <property type="entry name" value="ThrRS_core"/>
</dbReference>
<dbReference type="GO" id="GO:0005524">
    <property type="term" value="F:ATP binding"/>
    <property type="evidence" value="ECO:0007669"/>
    <property type="project" value="UniProtKB-KW"/>
</dbReference>
<dbReference type="InterPro" id="IPR018163">
    <property type="entry name" value="Thr/Ala-tRNA-synth_IIc_edit"/>
</dbReference>
<dbReference type="SUPFAM" id="SSF55681">
    <property type="entry name" value="Class II aaRS and biotin synthetases"/>
    <property type="match status" value="1"/>
</dbReference>
<name>A0A9Q0HTH5_9POAL</name>
<dbReference type="InterPro" id="IPR002314">
    <property type="entry name" value="aa-tRNA-synt_IIb"/>
</dbReference>
<evidence type="ECO:0000256" key="1">
    <source>
        <dbReference type="ARBA" id="ARBA00004496"/>
    </source>
</evidence>
<dbReference type="Pfam" id="PF03129">
    <property type="entry name" value="HGTP_anticodon"/>
    <property type="match status" value="1"/>
</dbReference>
<protein>
    <recommendedName>
        <fullName evidence="3">threonine--tRNA ligase</fullName>
        <ecNumber evidence="3">6.1.1.3</ecNumber>
    </recommendedName>
    <alternativeName>
        <fullName evidence="10">Threonyl-tRNA synthetase</fullName>
    </alternativeName>
</protein>
<dbReference type="InterPro" id="IPR004154">
    <property type="entry name" value="Anticodon-bd"/>
</dbReference>
<dbReference type="InterPro" id="IPR002320">
    <property type="entry name" value="Thr-tRNA-ligase_IIa"/>
</dbReference>
<sequence length="729" mass="83419">MLCFLRRNLSLIRPIASASPSFSFLSTFAFSPDSSMGEGSGSNSNPAVAADPKSFKDQAYLDAVTEKRVKMFEAILAEQIAERAKIGGEPIKITLPDGSVKEGKKWITSPMDIAKGISAGLAANALIAQVNGSLWDMTRPLEEDCELKLFKFEDHEGRDTFWHSSAHILGESLEREYGCKLCIGPCTTRGEGFYYDAFYNNLTLNEDHFKNIKSQAEKAVAEKQPFERIEVSRNQALELFAENQFKVEIINDLPEDKTITVYRCGPLVDLCRGPHIPNTSFVKAFACLKASSSYWRGKADRESLQRVYGISYPDQKRLKEYLNFLEEAKKRDHRILGQAQELFFFHPLSPGSCFFLPNGARIYNKLMDFMKAQYKDRGYHEVLTPNIYNMQLWETSGHAANYKENMFVFEIEKQEFGLKPMNCPGHCLMFEHRVRSYRELPLRFADFGVLHRNELSGALTGLTRVRRFQQDDAHIFCRESQVKDEVKSVLEFIDYVYKIFGFTYELELSTRPEKYLGEIETWNKAEAALSDALNEFGKPWQINEGDGAFYGPKIDIGVFDALKRKFQCATLQLDFQLPLRFKLSYSAEDEAKLERPVMIHRAILGSVERMFAILLEHYKGKWPLWLSPRQAIVCSVSSNTLDYAKRVHEQMQKAGYYVDIDSSDRTIQKKVREAQIAQYNYILVVGAKEAETGKVCVRVRDAAKDAKLEGLSIEELLLKFKREVESYEL</sequence>
<dbReference type="InterPro" id="IPR012676">
    <property type="entry name" value="TGS-like"/>
</dbReference>
<comment type="catalytic activity">
    <reaction evidence="11">
        <text>tRNA(Thr) + L-threonine + ATP = L-threonyl-tRNA(Thr) + AMP + diphosphate + H(+)</text>
        <dbReference type="Rhea" id="RHEA:24624"/>
        <dbReference type="Rhea" id="RHEA-COMP:9670"/>
        <dbReference type="Rhea" id="RHEA-COMP:9704"/>
        <dbReference type="ChEBI" id="CHEBI:15378"/>
        <dbReference type="ChEBI" id="CHEBI:30616"/>
        <dbReference type="ChEBI" id="CHEBI:33019"/>
        <dbReference type="ChEBI" id="CHEBI:57926"/>
        <dbReference type="ChEBI" id="CHEBI:78442"/>
        <dbReference type="ChEBI" id="CHEBI:78534"/>
        <dbReference type="ChEBI" id="CHEBI:456215"/>
        <dbReference type="EC" id="6.1.1.3"/>
    </reaction>
</comment>
<evidence type="ECO:0000256" key="4">
    <source>
        <dbReference type="ARBA" id="ARBA00022490"/>
    </source>
</evidence>
<dbReference type="CDD" id="cd00771">
    <property type="entry name" value="ThrRS_core"/>
    <property type="match status" value="1"/>
</dbReference>
<dbReference type="FunFam" id="3.40.50.800:FF:000019">
    <property type="entry name" value="Threonine--tRNA ligase mitochondrial 1"/>
    <property type="match status" value="1"/>
</dbReference>
<feature type="domain" description="TGS" evidence="13">
    <location>
        <begin position="87"/>
        <end position="151"/>
    </location>
</feature>
<keyword evidence="15" id="KW-1185">Reference proteome</keyword>
<dbReference type="PANTHER" id="PTHR11451:SF46">
    <property type="entry name" value="THREONINE--TRNA LIGASE"/>
    <property type="match status" value="1"/>
</dbReference>
<dbReference type="InterPro" id="IPR006195">
    <property type="entry name" value="aa-tRNA-synth_II"/>
</dbReference>
<dbReference type="SUPFAM" id="SSF55186">
    <property type="entry name" value="ThrRS/AlaRS common domain"/>
    <property type="match status" value="1"/>
</dbReference>
<evidence type="ECO:0000313" key="15">
    <source>
        <dbReference type="Proteomes" id="UP001151287"/>
    </source>
</evidence>
<accession>A0A9Q0HTH5</accession>
<evidence type="ECO:0000256" key="7">
    <source>
        <dbReference type="ARBA" id="ARBA00022840"/>
    </source>
</evidence>
<dbReference type="CDD" id="cd00860">
    <property type="entry name" value="ThrRS_anticodon"/>
    <property type="match status" value="1"/>
</dbReference>
<dbReference type="FunFam" id="3.30.980.10:FF:000005">
    <property type="entry name" value="Threonyl-tRNA synthetase, mitochondrial"/>
    <property type="match status" value="1"/>
</dbReference>
<keyword evidence="5" id="KW-0436">Ligase</keyword>
<dbReference type="PROSITE" id="PS50862">
    <property type="entry name" value="AA_TRNA_LIGASE_II"/>
    <property type="match status" value="1"/>
</dbReference>
<dbReference type="PANTHER" id="PTHR11451">
    <property type="entry name" value="THREONINE-TRNA LIGASE"/>
    <property type="match status" value="1"/>
</dbReference>
<dbReference type="HAMAP" id="MF_00184">
    <property type="entry name" value="Thr_tRNA_synth"/>
    <property type="match status" value="1"/>
</dbReference>
<evidence type="ECO:0000259" key="12">
    <source>
        <dbReference type="PROSITE" id="PS50862"/>
    </source>
</evidence>
<dbReference type="GO" id="GO:0009507">
    <property type="term" value="C:chloroplast"/>
    <property type="evidence" value="ECO:0007669"/>
    <property type="project" value="TreeGrafter"/>
</dbReference>
<dbReference type="EC" id="6.1.1.3" evidence="3"/>
<evidence type="ECO:0000259" key="13">
    <source>
        <dbReference type="PROSITE" id="PS51880"/>
    </source>
</evidence>
<dbReference type="InterPro" id="IPR045864">
    <property type="entry name" value="aa-tRNA-synth_II/BPL/LPL"/>
</dbReference>
<dbReference type="Gene3D" id="3.30.980.10">
    <property type="entry name" value="Threonyl-trna Synthetase, Chain A, domain 2"/>
    <property type="match status" value="1"/>
</dbReference>
<dbReference type="Gene3D" id="3.30.930.10">
    <property type="entry name" value="Bira Bifunctional Protein, Domain 2"/>
    <property type="match status" value="1"/>
</dbReference>
<dbReference type="EMBL" id="JAMQYH010000002">
    <property type="protein sequence ID" value="KAJ1697917.1"/>
    <property type="molecule type" value="Genomic_DNA"/>
</dbReference>
<dbReference type="InterPro" id="IPR036621">
    <property type="entry name" value="Anticodon-bd_dom_sf"/>
</dbReference>
<evidence type="ECO:0000256" key="2">
    <source>
        <dbReference type="ARBA" id="ARBA00008226"/>
    </source>
</evidence>
<dbReference type="CDD" id="cd01667">
    <property type="entry name" value="TGS_ThrRS"/>
    <property type="match status" value="1"/>
</dbReference>
<evidence type="ECO:0000256" key="9">
    <source>
        <dbReference type="ARBA" id="ARBA00023146"/>
    </source>
</evidence>
<evidence type="ECO:0000256" key="3">
    <source>
        <dbReference type="ARBA" id="ARBA00013163"/>
    </source>
</evidence>
<dbReference type="PROSITE" id="PS51880">
    <property type="entry name" value="TGS"/>
    <property type="match status" value="1"/>
</dbReference>
<dbReference type="Pfam" id="PF07973">
    <property type="entry name" value="tRNA_SAD"/>
    <property type="match status" value="1"/>
</dbReference>
<proteinExistence type="inferred from homology"/>
<dbReference type="OrthoDB" id="5423599at2759"/>
<dbReference type="SUPFAM" id="SSF52954">
    <property type="entry name" value="Class II aaRS ABD-related"/>
    <property type="match status" value="1"/>
</dbReference>
<dbReference type="InterPro" id="IPR047246">
    <property type="entry name" value="ThrRS_anticodon"/>
</dbReference>
<comment type="subcellular location">
    <subcellularLocation>
        <location evidence="1">Cytoplasm</location>
    </subcellularLocation>
</comment>